<dbReference type="InterPro" id="IPR013087">
    <property type="entry name" value="Znf_C2H2_type"/>
</dbReference>
<feature type="coiled-coil region" evidence="1">
    <location>
        <begin position="222"/>
        <end position="249"/>
    </location>
</feature>
<dbReference type="OrthoDB" id="9947236at2759"/>
<proteinExistence type="predicted"/>
<feature type="coiled-coil region" evidence="1">
    <location>
        <begin position="401"/>
        <end position="484"/>
    </location>
</feature>
<feature type="coiled-coil region" evidence="1">
    <location>
        <begin position="275"/>
        <end position="375"/>
    </location>
</feature>
<evidence type="ECO:0000313" key="4">
    <source>
        <dbReference type="EMBL" id="KAJ8359631.1"/>
    </source>
</evidence>
<feature type="region of interest" description="Disordered" evidence="2">
    <location>
        <begin position="181"/>
        <end position="203"/>
    </location>
</feature>
<dbReference type="EMBL" id="JAINUF010000005">
    <property type="protein sequence ID" value="KAJ8359631.1"/>
    <property type="molecule type" value="Genomic_DNA"/>
</dbReference>
<gene>
    <name evidence="4" type="ORF">SKAU_G00161560</name>
</gene>
<evidence type="ECO:0000313" key="5">
    <source>
        <dbReference type="Proteomes" id="UP001152622"/>
    </source>
</evidence>
<dbReference type="AlphaFoldDB" id="A0A9Q1FIS6"/>
<dbReference type="Proteomes" id="UP001152622">
    <property type="component" value="Chromosome 5"/>
</dbReference>
<sequence length="655" mass="75327">MTQSFNESLGSSLQTSDLGDGTILMWHKTIQRLVYEGSTVSISPRECFNIRTIRPSDCCAVGHGNVNEDLLRTLATVSRKGASENPRPEVAYLAIPLNPGVDKRRFYKQPVGLMPKDLVPQETLKMEQADIQRILEPQATTAMALEHINLLLNQIQRPAQRSQIATSTPLLSNELDESDDEFNVSSISPNVQHNGSTRSISKDREKLFRELECPEGRSSSVRENQKDVNKALEEKLNFKELKLQQAVQLLLMMQHDLEEVRGLSDLKDTEIVLLAEKLKLEGKQYEENAARFDNTCNSLRGKLLASKADNRTFVKQLRQLLEKYERLKKRASAAKKQSYQDRFDKECALKTLKEAKQEREKLNAEQSLLKKKEEAAHKIASELKEKLQSAVNDCKKNVKEKWRLKDEASKMKKEIEHLRDRLQKAHKETLRLAKSMSSIESEKEAAIKQLLESKDQVDILKHKLDEYRVERESTSLQIKEMRCEAKRRREKLREEMLLVKEDYKACETMAEGLQKETAALSKLVLDLKQDKQLLREELGSLRQDKKQLVSKSQQEGKRLCEVIALLGKEKDILQMELGDLRKDYLNMSDRIAERMGHLDQDEVHVCITDCASICEEATSRQDHQSIQHTEEEEDVIQQIKKRLEDEEARCIQVSA</sequence>
<feature type="compositionally biased region" description="Polar residues" evidence="2">
    <location>
        <begin position="183"/>
        <end position="199"/>
    </location>
</feature>
<comment type="caution">
    <text evidence="4">The sequence shown here is derived from an EMBL/GenBank/DDBJ whole genome shotgun (WGS) entry which is preliminary data.</text>
</comment>
<evidence type="ECO:0000259" key="3">
    <source>
        <dbReference type="PROSITE" id="PS00028"/>
    </source>
</evidence>
<accession>A0A9Q1FIS6</accession>
<name>A0A9Q1FIS6_SYNKA</name>
<keyword evidence="5" id="KW-1185">Reference proteome</keyword>
<feature type="coiled-coil region" evidence="1">
    <location>
        <begin position="524"/>
        <end position="551"/>
    </location>
</feature>
<evidence type="ECO:0000256" key="1">
    <source>
        <dbReference type="SAM" id="Coils"/>
    </source>
</evidence>
<organism evidence="4 5">
    <name type="scientific">Synaphobranchus kaupii</name>
    <name type="common">Kaup's arrowtooth eel</name>
    <dbReference type="NCBI Taxonomy" id="118154"/>
    <lineage>
        <taxon>Eukaryota</taxon>
        <taxon>Metazoa</taxon>
        <taxon>Chordata</taxon>
        <taxon>Craniata</taxon>
        <taxon>Vertebrata</taxon>
        <taxon>Euteleostomi</taxon>
        <taxon>Actinopterygii</taxon>
        <taxon>Neopterygii</taxon>
        <taxon>Teleostei</taxon>
        <taxon>Anguilliformes</taxon>
        <taxon>Synaphobranchidae</taxon>
        <taxon>Synaphobranchus</taxon>
    </lineage>
</organism>
<keyword evidence="1" id="KW-0175">Coiled coil</keyword>
<protein>
    <recommendedName>
        <fullName evidence="3">C2H2-type domain-containing protein</fullName>
    </recommendedName>
</protein>
<feature type="domain" description="C2H2-type" evidence="3">
    <location>
        <begin position="606"/>
        <end position="628"/>
    </location>
</feature>
<evidence type="ECO:0000256" key="2">
    <source>
        <dbReference type="SAM" id="MobiDB-lite"/>
    </source>
</evidence>
<reference evidence="4" key="1">
    <citation type="journal article" date="2023" name="Science">
        <title>Genome structures resolve the early diversification of teleost fishes.</title>
        <authorList>
            <person name="Parey E."/>
            <person name="Louis A."/>
            <person name="Montfort J."/>
            <person name="Bouchez O."/>
            <person name="Roques C."/>
            <person name="Iampietro C."/>
            <person name="Lluch J."/>
            <person name="Castinel A."/>
            <person name="Donnadieu C."/>
            <person name="Desvignes T."/>
            <person name="Floi Bucao C."/>
            <person name="Jouanno E."/>
            <person name="Wen M."/>
            <person name="Mejri S."/>
            <person name="Dirks R."/>
            <person name="Jansen H."/>
            <person name="Henkel C."/>
            <person name="Chen W.J."/>
            <person name="Zahm M."/>
            <person name="Cabau C."/>
            <person name="Klopp C."/>
            <person name="Thompson A.W."/>
            <person name="Robinson-Rechavi M."/>
            <person name="Braasch I."/>
            <person name="Lecointre G."/>
            <person name="Bobe J."/>
            <person name="Postlethwait J.H."/>
            <person name="Berthelot C."/>
            <person name="Roest Crollius H."/>
            <person name="Guiguen Y."/>
        </authorList>
    </citation>
    <scope>NUCLEOTIDE SEQUENCE</scope>
    <source>
        <strain evidence="4">WJC10195</strain>
    </source>
</reference>
<dbReference type="PROSITE" id="PS00028">
    <property type="entry name" value="ZINC_FINGER_C2H2_1"/>
    <property type="match status" value="1"/>
</dbReference>